<proteinExistence type="predicted"/>
<keyword evidence="2" id="KW-1185">Reference proteome</keyword>
<accession>A0A1Y6D3A1</accession>
<evidence type="ECO:0008006" key="3">
    <source>
        <dbReference type="Google" id="ProtNLM"/>
    </source>
</evidence>
<dbReference type="PROSITE" id="PS51257">
    <property type="entry name" value="PROKAR_LIPOPROTEIN"/>
    <property type="match status" value="1"/>
</dbReference>
<organism evidence="1 2">
    <name type="scientific">Methylomagnum ishizawai</name>
    <dbReference type="NCBI Taxonomy" id="1760988"/>
    <lineage>
        <taxon>Bacteria</taxon>
        <taxon>Pseudomonadati</taxon>
        <taxon>Pseudomonadota</taxon>
        <taxon>Gammaproteobacteria</taxon>
        <taxon>Methylococcales</taxon>
        <taxon>Methylococcaceae</taxon>
        <taxon>Methylomagnum</taxon>
    </lineage>
</organism>
<evidence type="ECO:0000313" key="1">
    <source>
        <dbReference type="EMBL" id="SMF97076.1"/>
    </source>
</evidence>
<dbReference type="OrthoDB" id="5562365at2"/>
<gene>
    <name evidence="1" type="ORF">SAMN02949497_4495</name>
</gene>
<evidence type="ECO:0000313" key="2">
    <source>
        <dbReference type="Proteomes" id="UP000192923"/>
    </source>
</evidence>
<dbReference type="RefSeq" id="WP_125469075.1">
    <property type="nucleotide sequence ID" value="NZ_FXAM01000001.1"/>
</dbReference>
<sequence>MSSLRLRSLPWLALFLAFSLSGCVWLRLLELKNQLSQFDRHFRVEVADQHFILHLRDPVLLSEDFTDLTKLKPSRVGILPQGYRWFLDFAHDPAAQPQKDQHLIFAMSFTQDGKLSAFDFPPLFLQMAPAAFLEASIRSLGLGKVDQGKQQLKVDPEDLPKLTGKLPNQKAILDALGPPTERATQDGLQVLLYRFKAQTTPVDPDYEKRRLAEAKLFFDPAKDELVRLSGRFVGLKIAIDYRKLRRPEDEKTAARQD</sequence>
<reference evidence="1 2" key="1">
    <citation type="submission" date="2016-12" db="EMBL/GenBank/DDBJ databases">
        <authorList>
            <person name="Song W.-J."/>
            <person name="Kurnit D.M."/>
        </authorList>
    </citation>
    <scope>NUCLEOTIDE SEQUENCE [LARGE SCALE GENOMIC DNA]</scope>
    <source>
        <strain evidence="1 2">175</strain>
    </source>
</reference>
<protein>
    <recommendedName>
        <fullName evidence="3">Lipoprotein</fullName>
    </recommendedName>
</protein>
<name>A0A1Y6D3A1_9GAMM</name>
<dbReference type="STRING" id="1760988.SAMN02949497_4495"/>
<dbReference type="Proteomes" id="UP000192923">
    <property type="component" value="Unassembled WGS sequence"/>
</dbReference>
<dbReference type="EMBL" id="FXAM01000001">
    <property type="protein sequence ID" value="SMF97076.1"/>
    <property type="molecule type" value="Genomic_DNA"/>
</dbReference>
<dbReference type="AlphaFoldDB" id="A0A1Y6D3A1"/>